<feature type="transmembrane region" description="Helical" evidence="1">
    <location>
        <begin position="182"/>
        <end position="204"/>
    </location>
</feature>
<dbReference type="AlphaFoldDB" id="A0A1I5AYA3"/>
<feature type="transmembrane region" description="Helical" evidence="1">
    <location>
        <begin position="107"/>
        <end position="125"/>
    </location>
</feature>
<keyword evidence="1" id="KW-0472">Membrane</keyword>
<evidence type="ECO:0000313" key="3">
    <source>
        <dbReference type="Proteomes" id="UP000199564"/>
    </source>
</evidence>
<dbReference type="STRING" id="226506.SAMN04488519_101318"/>
<protein>
    <recommendedName>
        <fullName evidence="4">PAS domain-containing protein</fullName>
    </recommendedName>
</protein>
<name>A0A1I5AYA3_9BACT</name>
<keyword evidence="3" id="KW-1185">Reference proteome</keyword>
<feature type="transmembrane region" description="Helical" evidence="1">
    <location>
        <begin position="152"/>
        <end position="170"/>
    </location>
</feature>
<feature type="transmembrane region" description="Helical" evidence="1">
    <location>
        <begin position="76"/>
        <end position="95"/>
    </location>
</feature>
<proteinExistence type="predicted"/>
<evidence type="ECO:0000256" key="1">
    <source>
        <dbReference type="SAM" id="Phobius"/>
    </source>
</evidence>
<dbReference type="Proteomes" id="UP000199564">
    <property type="component" value="Unassembled WGS sequence"/>
</dbReference>
<feature type="transmembrane region" description="Helical" evidence="1">
    <location>
        <begin position="12"/>
        <end position="33"/>
    </location>
</feature>
<accession>A0A1I5AYA3</accession>
<keyword evidence="1" id="KW-1133">Transmembrane helix</keyword>
<dbReference type="RefSeq" id="WP_091649339.1">
    <property type="nucleotide sequence ID" value="NZ_FOVW01000001.1"/>
</dbReference>
<dbReference type="EMBL" id="FOVW01000001">
    <property type="protein sequence ID" value="SFN67424.1"/>
    <property type="molecule type" value="Genomic_DNA"/>
</dbReference>
<evidence type="ECO:0000313" key="2">
    <source>
        <dbReference type="EMBL" id="SFN67424.1"/>
    </source>
</evidence>
<sequence>MSKVFILLQSTYQIITVISIIISLGFLIKLRMVRKRSSFKTKLELLIFAVIFLQSFELLCRVATEEAIINQFHDFFYFFILFVGYLCYDLVYALLYKNSAIYNTLKVSLIVGTVLIAFLCVKYDVKDYYIYTDSYGFVTDFEGNPMAKISRLWIGVGFLLAVYMFYQEFLKKPHLKQDFRNFFIGLVITGSLGFVGQIVLPLLVGFEIPMISISVPIFIYFSYSLLSNNILVKLNLRESSSTIFDSINAYISFIDKDYSILYFNKNFASLFGGVTVGDSLNQKEEFGALISELEENQGPQFNVVHLAVDEVHLGIRISPIYEKRQLKGYFLFGINVSHMVDQFNKSKVSLQQLLEFSKNQKSYILEYYPSKKLFQISSRLSVYLNLGMDTLAPQSLLFYLRKHLAFSDLQKLVTFLRTPDFSKDFKITFKDENSGQYDFRITSYENEFSKHLVFFLLEENQCEEMKNWYQQDVSWIISHIFRKNVANALGLLDYLKENDELNSNPVYTDKELIKLINKEIEELDNNLIAYSRLK</sequence>
<feature type="transmembrane region" description="Helical" evidence="1">
    <location>
        <begin position="210"/>
        <end position="231"/>
    </location>
</feature>
<reference evidence="3" key="1">
    <citation type="submission" date="2016-10" db="EMBL/GenBank/DDBJ databases">
        <authorList>
            <person name="Varghese N."/>
            <person name="Submissions S."/>
        </authorList>
    </citation>
    <scope>NUCLEOTIDE SEQUENCE [LARGE SCALE GENOMIC DNA]</scope>
    <source>
        <strain evidence="3">DSM 15282</strain>
    </source>
</reference>
<evidence type="ECO:0008006" key="4">
    <source>
        <dbReference type="Google" id="ProtNLM"/>
    </source>
</evidence>
<gene>
    <name evidence="2" type="ORF">SAMN04488519_101318</name>
</gene>
<keyword evidence="1" id="KW-0812">Transmembrane</keyword>
<organism evidence="2 3">
    <name type="scientific">Algoriphagus ornithinivorans</name>
    <dbReference type="NCBI Taxonomy" id="226506"/>
    <lineage>
        <taxon>Bacteria</taxon>
        <taxon>Pseudomonadati</taxon>
        <taxon>Bacteroidota</taxon>
        <taxon>Cytophagia</taxon>
        <taxon>Cytophagales</taxon>
        <taxon>Cyclobacteriaceae</taxon>
        <taxon>Algoriphagus</taxon>
    </lineage>
</organism>
<feature type="transmembrane region" description="Helical" evidence="1">
    <location>
        <begin position="45"/>
        <end position="64"/>
    </location>
</feature>